<reference evidence="1 2" key="1">
    <citation type="submission" date="2015-01" db="EMBL/GenBank/DDBJ databases">
        <title>Evolution of Trichinella species and genotypes.</title>
        <authorList>
            <person name="Korhonen P.K."/>
            <person name="Edoardo P."/>
            <person name="Giuseppe L.R."/>
            <person name="Gasser R.B."/>
        </authorList>
    </citation>
    <scope>NUCLEOTIDE SEQUENCE [LARGE SCALE GENOMIC DNA]</scope>
    <source>
        <strain evidence="1">ISS588</strain>
    </source>
</reference>
<proteinExistence type="predicted"/>
<dbReference type="EMBL" id="JYDS01001035">
    <property type="protein sequence ID" value="KRY99818.1"/>
    <property type="molecule type" value="Genomic_DNA"/>
</dbReference>
<evidence type="ECO:0000313" key="1">
    <source>
        <dbReference type="EMBL" id="KRY99818.1"/>
    </source>
</evidence>
<dbReference type="AlphaFoldDB" id="A0A0V1GNF4"/>
<dbReference type="Proteomes" id="UP000054805">
    <property type="component" value="Unassembled WGS sequence"/>
</dbReference>
<organism evidence="1 2">
    <name type="scientific">Trichinella pseudospiralis</name>
    <name type="common">Parasitic roundworm</name>
    <dbReference type="NCBI Taxonomy" id="6337"/>
    <lineage>
        <taxon>Eukaryota</taxon>
        <taxon>Metazoa</taxon>
        <taxon>Ecdysozoa</taxon>
        <taxon>Nematoda</taxon>
        <taxon>Enoplea</taxon>
        <taxon>Dorylaimia</taxon>
        <taxon>Trichinellida</taxon>
        <taxon>Trichinellidae</taxon>
        <taxon>Trichinella</taxon>
    </lineage>
</organism>
<accession>A0A0V1GNF4</accession>
<protein>
    <submittedName>
        <fullName evidence="1">Uncharacterized protein</fullName>
    </submittedName>
</protein>
<sequence>MDRRNARSAKSALSEIEIHSTFNSASQNHYKKNRIYLISSLTL</sequence>
<gene>
    <name evidence="1" type="ORF">T4B_13745</name>
</gene>
<comment type="caution">
    <text evidence="1">The sequence shown here is derived from an EMBL/GenBank/DDBJ whole genome shotgun (WGS) entry which is preliminary data.</text>
</comment>
<evidence type="ECO:0000313" key="2">
    <source>
        <dbReference type="Proteomes" id="UP000054805"/>
    </source>
</evidence>
<name>A0A0V1GNF4_TRIPS</name>
<keyword evidence="2" id="KW-1185">Reference proteome</keyword>